<keyword evidence="9" id="KW-0539">Nucleus</keyword>
<dbReference type="CDD" id="cd09232">
    <property type="entry name" value="Snurportin-1_C"/>
    <property type="match status" value="1"/>
</dbReference>
<keyword evidence="7" id="KW-0963">Cytoplasm</keyword>
<evidence type="ECO:0000256" key="8">
    <source>
        <dbReference type="ARBA" id="ARBA00022884"/>
    </source>
</evidence>
<evidence type="ECO:0000256" key="4">
    <source>
        <dbReference type="ARBA" id="ARBA00007540"/>
    </source>
</evidence>
<dbReference type="Pfam" id="PF26130">
    <property type="entry name" value="PB1-like"/>
    <property type="match status" value="1"/>
</dbReference>
<dbReference type="GO" id="GO:0005634">
    <property type="term" value="C:nucleus"/>
    <property type="evidence" value="ECO:0007669"/>
    <property type="project" value="UniProtKB-SubCell"/>
</dbReference>
<feature type="compositionally biased region" description="Acidic residues" evidence="10">
    <location>
        <begin position="56"/>
        <end position="68"/>
    </location>
</feature>
<dbReference type="Proteomes" id="UP000823749">
    <property type="component" value="Chromosome 8"/>
</dbReference>
<keyword evidence="6" id="KW-0813">Transport</keyword>
<feature type="region of interest" description="Disordered" evidence="10">
    <location>
        <begin position="53"/>
        <end position="74"/>
    </location>
</feature>
<reference evidence="14" key="1">
    <citation type="submission" date="2020-08" db="EMBL/GenBank/DDBJ databases">
        <title>Plant Genome Project.</title>
        <authorList>
            <person name="Zhang R.-G."/>
        </authorList>
    </citation>
    <scope>NUCLEOTIDE SEQUENCE</scope>
    <source>
        <strain evidence="14">WSP0</strain>
        <tissue evidence="14">Leaf</tissue>
    </source>
</reference>
<protein>
    <recommendedName>
        <fullName evidence="5">Snurportin-1</fullName>
    </recommendedName>
</protein>
<proteinExistence type="inferred from homology"/>
<evidence type="ECO:0000256" key="5">
    <source>
        <dbReference type="ARBA" id="ARBA00016034"/>
    </source>
</evidence>
<evidence type="ECO:0000256" key="7">
    <source>
        <dbReference type="ARBA" id="ARBA00022490"/>
    </source>
</evidence>
<dbReference type="InterPro" id="IPR047857">
    <property type="entry name" value="Snurportin1_C"/>
</dbReference>
<dbReference type="GO" id="GO:0003723">
    <property type="term" value="F:RNA binding"/>
    <property type="evidence" value="ECO:0007669"/>
    <property type="project" value="UniProtKB-KW"/>
</dbReference>
<feature type="region of interest" description="Disordered" evidence="10">
    <location>
        <begin position="1"/>
        <end position="21"/>
    </location>
</feature>
<evidence type="ECO:0000256" key="9">
    <source>
        <dbReference type="ARBA" id="ARBA00023242"/>
    </source>
</evidence>
<evidence type="ECO:0000259" key="11">
    <source>
        <dbReference type="Pfam" id="PF03108"/>
    </source>
</evidence>
<comment type="function">
    <text evidence="1">Functions as an U snRNP-specific nuclear import adapter. Involved in the trimethylguanosine (m3G)-cap-dependent nuclear import of U snRNPs. Binds specifically to the terminal m3G-cap U snRNAs.</text>
</comment>
<comment type="subcellular location">
    <subcellularLocation>
        <location evidence="3">Cytoplasm</location>
    </subcellularLocation>
    <subcellularLocation>
        <location evidence="2">Nucleus</location>
    </subcellularLocation>
</comment>
<dbReference type="Gene3D" id="3.30.470.30">
    <property type="entry name" value="DNA ligase/mRNA capping enzyme"/>
    <property type="match status" value="1"/>
</dbReference>
<feature type="domain" description="Snurportin-1 m3G cap-binding" evidence="12">
    <location>
        <begin position="97"/>
        <end position="273"/>
    </location>
</feature>
<feature type="compositionally biased region" description="Acidic residues" evidence="10">
    <location>
        <begin position="548"/>
        <end position="561"/>
    </location>
</feature>
<dbReference type="GO" id="GO:0061015">
    <property type="term" value="P:snRNA import into nucleus"/>
    <property type="evidence" value="ECO:0007669"/>
    <property type="project" value="InterPro"/>
</dbReference>
<evidence type="ECO:0000259" key="12">
    <source>
        <dbReference type="Pfam" id="PF21974"/>
    </source>
</evidence>
<dbReference type="InterPro" id="IPR017336">
    <property type="entry name" value="Snurportin-1"/>
</dbReference>
<evidence type="ECO:0000259" key="13">
    <source>
        <dbReference type="Pfam" id="PF26130"/>
    </source>
</evidence>
<dbReference type="PANTHER" id="PTHR13403">
    <property type="entry name" value="SNURPORTIN1 RNUT1 PROTEIN RNA, U TRANSPORTER 1"/>
    <property type="match status" value="1"/>
</dbReference>
<comment type="similarity">
    <text evidence="4">Belongs to the snurportin family.</text>
</comment>
<dbReference type="SUPFAM" id="SSF56091">
    <property type="entry name" value="DNA ligase/mRNA capping enzyme, catalytic domain"/>
    <property type="match status" value="1"/>
</dbReference>
<dbReference type="Pfam" id="PF03108">
    <property type="entry name" value="DBD_Tnp_Mut"/>
    <property type="match status" value="1"/>
</dbReference>
<evidence type="ECO:0000256" key="1">
    <source>
        <dbReference type="ARBA" id="ARBA00003975"/>
    </source>
</evidence>
<keyword evidence="15" id="KW-1185">Reference proteome</keyword>
<dbReference type="Pfam" id="PF21974">
    <property type="entry name" value="SPN1_m3Gcap_bd"/>
    <property type="match status" value="1"/>
</dbReference>
<evidence type="ECO:0000256" key="3">
    <source>
        <dbReference type="ARBA" id="ARBA00004496"/>
    </source>
</evidence>
<organism evidence="14 15">
    <name type="scientific">Rhododendron griersonianum</name>
    <dbReference type="NCBI Taxonomy" id="479676"/>
    <lineage>
        <taxon>Eukaryota</taxon>
        <taxon>Viridiplantae</taxon>
        <taxon>Streptophyta</taxon>
        <taxon>Embryophyta</taxon>
        <taxon>Tracheophyta</taxon>
        <taxon>Spermatophyta</taxon>
        <taxon>Magnoliopsida</taxon>
        <taxon>eudicotyledons</taxon>
        <taxon>Gunneridae</taxon>
        <taxon>Pentapetalae</taxon>
        <taxon>asterids</taxon>
        <taxon>Ericales</taxon>
        <taxon>Ericaceae</taxon>
        <taxon>Ericoideae</taxon>
        <taxon>Rhodoreae</taxon>
        <taxon>Rhododendron</taxon>
    </lineage>
</organism>
<feature type="region of interest" description="Disordered" evidence="10">
    <location>
        <begin position="548"/>
        <end position="567"/>
    </location>
</feature>
<comment type="caution">
    <text evidence="14">The sequence shown here is derived from an EMBL/GenBank/DDBJ whole genome shotgun (WGS) entry which is preliminary data.</text>
</comment>
<evidence type="ECO:0000256" key="2">
    <source>
        <dbReference type="ARBA" id="ARBA00004123"/>
    </source>
</evidence>
<dbReference type="GO" id="GO:0005737">
    <property type="term" value="C:cytoplasm"/>
    <property type="evidence" value="ECO:0007669"/>
    <property type="project" value="UniProtKB-SubCell"/>
</dbReference>
<dbReference type="EMBL" id="JACTNZ010000008">
    <property type="protein sequence ID" value="KAG5537186.1"/>
    <property type="molecule type" value="Genomic_DNA"/>
</dbReference>
<evidence type="ECO:0000313" key="15">
    <source>
        <dbReference type="Proteomes" id="UP000823749"/>
    </source>
</evidence>
<evidence type="ECO:0000313" key="14">
    <source>
        <dbReference type="EMBL" id="KAG5537186.1"/>
    </source>
</evidence>
<accession>A0AAV6J7N7</accession>
<keyword evidence="8" id="KW-0694">RNA-binding</keyword>
<dbReference type="PANTHER" id="PTHR13403:SF6">
    <property type="entry name" value="SNURPORTIN-1"/>
    <property type="match status" value="1"/>
</dbReference>
<dbReference type="InterPro" id="IPR058594">
    <property type="entry name" value="PB1-like_dom_pln"/>
</dbReference>
<name>A0AAV6J7N7_9ERIC</name>
<feature type="domain" description="PB1-like" evidence="13">
    <location>
        <begin position="335"/>
        <end position="434"/>
    </location>
</feature>
<feature type="region of interest" description="Disordered" evidence="10">
    <location>
        <begin position="471"/>
        <end position="496"/>
    </location>
</feature>
<evidence type="ECO:0000256" key="6">
    <source>
        <dbReference type="ARBA" id="ARBA00022448"/>
    </source>
</evidence>
<gene>
    <name evidence="14" type="ORF">RHGRI_024575</name>
</gene>
<feature type="compositionally biased region" description="Acidic residues" evidence="10">
    <location>
        <begin position="475"/>
        <end position="491"/>
    </location>
</feature>
<dbReference type="InterPro" id="IPR004332">
    <property type="entry name" value="Transposase_MuDR"/>
</dbReference>
<sequence>MAPHELRRPFKRPPISDQQRRRELSLLRQAQNRRDAQSQARCLASTVLSLHSEPDPSAELELVPEPEPEPEHQAGDFDLRQAAKLRGVEGRRWFATQLMLPEWMIDVPDGLCHDWYVFARPAGKRCFVVSSNGTTVSRLRNGSLLHRFPSALPSGAKTKGNSCSAQSYCILDCIFHELDQTYYVIDMVCWAGYSLYECTAEFRFFWLNSKLVESGACEPPSFYHKYTFSQVSVYNCDQAGLHTAYAGPVPYMKDGLLFYNKHAHYQTGNTPLALVWKDEKCSQYVVDTDSKGLVPNQQQSALQFGNLLRFAVGDGGLAFVDGKLEKADLQYLGHMSTLFSIKVHHGGEFNTGPNKEYVGGRIDDVDGLDSDLMSLHELDSIAHYLGYGPPIAFHFRVPGFSLDMGLVTMKSDADVNAMITLLPSSRTAELYVEHIGGVQFVGTQLQPVQEDGLEFLNIDDGDVTQVESVQKVGDGDIDEPNSDQSTEEDQYSDGSYAMTDDDALYETFVDDDVEFRGLGQSSQQTLENVAEDTLEGEEIVLSDAICDTEDESPYSSSDDDNPTPKHHQFKKFRAEHDMEDPKFVLGLIFPSATVFKDAIKQYAIKNQKNVKIVKNDKKRVRVKCEAGCP</sequence>
<evidence type="ECO:0000256" key="10">
    <source>
        <dbReference type="SAM" id="MobiDB-lite"/>
    </source>
</evidence>
<feature type="domain" description="Transposase MuDR plant" evidence="11">
    <location>
        <begin position="582"/>
        <end position="629"/>
    </location>
</feature>
<dbReference type="AlphaFoldDB" id="A0AAV6J7N7"/>